<dbReference type="InterPro" id="IPR029063">
    <property type="entry name" value="SAM-dependent_MTases_sf"/>
</dbReference>
<name>A0AA43QU98_9LECA</name>
<dbReference type="PANTHER" id="PTHR43712">
    <property type="entry name" value="PUTATIVE (AFU_ORTHOLOGUE AFUA_4G14580)-RELATED"/>
    <property type="match status" value="1"/>
</dbReference>
<gene>
    <name evidence="1" type="ORF">OHK93_004515</name>
</gene>
<proteinExistence type="predicted"/>
<comment type="caution">
    <text evidence="1">The sequence shown here is derived from an EMBL/GenBank/DDBJ whole genome shotgun (WGS) entry which is preliminary data.</text>
</comment>
<sequence>MESFVQLENHGNELATSVREPADFLHHLASQVEILACLRWLGEFQVLACIPVLERVPIKDVADLSGVPEGQLLRVIHLTATAGFLHEPQPGQVTHSALSAPFVTNPSYLDAAMFLATSATPAALDMALTSQRFGESDRPDETAYNVALKTSKPFHTARQQCTKLHRQWSAYLHYSGGLLAAEQWVLVGAASTSSARSLTASYPTLRFLVQISDQTGTTSSLPEPDLGPRITVAHRTRGSRQTVTDAAVYILHLPRASALSPTAPSRTSAILRELQVHLSVLHASRGVMLILTARLLPNPGSIADPAIEAQARSRDLILRQLTNQGEIELEELLEMIDTVRDSVGKLAVTSKLRSCNGLVVALVVEYQMDAECHL</sequence>
<dbReference type="Proteomes" id="UP001161017">
    <property type="component" value="Unassembled WGS sequence"/>
</dbReference>
<dbReference type="Gene3D" id="3.40.50.150">
    <property type="entry name" value="Vaccinia Virus protein VP39"/>
    <property type="match status" value="1"/>
</dbReference>
<keyword evidence="2" id="KW-1185">Reference proteome</keyword>
<dbReference type="EMBL" id="JAPUFD010000021">
    <property type="protein sequence ID" value="MDI1492733.1"/>
    <property type="molecule type" value="Genomic_DNA"/>
</dbReference>
<dbReference type="InterPro" id="IPR036390">
    <property type="entry name" value="WH_DNA-bd_sf"/>
</dbReference>
<dbReference type="PANTHER" id="PTHR43712:SF15">
    <property type="entry name" value="MONODICTYPHENONE CLUSTER TRANSCRIPTIONAL COACTIVATOR MDPA"/>
    <property type="match status" value="1"/>
</dbReference>
<dbReference type="SUPFAM" id="SSF46785">
    <property type="entry name" value="Winged helix' DNA-binding domain"/>
    <property type="match status" value="1"/>
</dbReference>
<evidence type="ECO:0000313" key="2">
    <source>
        <dbReference type="Proteomes" id="UP001161017"/>
    </source>
</evidence>
<reference evidence="1" key="1">
    <citation type="journal article" date="2023" name="Genome Biol. Evol.">
        <title>First Whole Genome Sequence and Flow Cytometry Genome Size Data for the Lichen-Forming Fungus Ramalina farinacea (Ascomycota).</title>
        <authorList>
            <person name="Llewellyn T."/>
            <person name="Mian S."/>
            <person name="Hill R."/>
            <person name="Leitch I.J."/>
            <person name="Gaya E."/>
        </authorList>
    </citation>
    <scope>NUCLEOTIDE SEQUENCE</scope>
    <source>
        <strain evidence="1">LIQ254RAFAR</strain>
    </source>
</reference>
<evidence type="ECO:0000313" key="1">
    <source>
        <dbReference type="EMBL" id="MDI1492733.1"/>
    </source>
</evidence>
<organism evidence="1 2">
    <name type="scientific">Ramalina farinacea</name>
    <dbReference type="NCBI Taxonomy" id="258253"/>
    <lineage>
        <taxon>Eukaryota</taxon>
        <taxon>Fungi</taxon>
        <taxon>Dikarya</taxon>
        <taxon>Ascomycota</taxon>
        <taxon>Pezizomycotina</taxon>
        <taxon>Lecanoromycetes</taxon>
        <taxon>OSLEUM clade</taxon>
        <taxon>Lecanoromycetidae</taxon>
        <taxon>Lecanorales</taxon>
        <taxon>Lecanorineae</taxon>
        <taxon>Ramalinaceae</taxon>
        <taxon>Ramalina</taxon>
    </lineage>
</organism>
<protein>
    <submittedName>
        <fullName evidence="1">Uncharacterized protein</fullName>
    </submittedName>
</protein>
<accession>A0AA43QU98</accession>
<dbReference type="AlphaFoldDB" id="A0AA43QU98"/>